<sequence>MLRRYKPKISYRLREIPIKQIKIWKDAQARKLDRENISELAKSIKNEGLLNPPLVQKENKNTYLLMSGQRRLAAMKRLGAKKIPVHLLSKKTEYDLENAKAASVVENIHRNDMNHREIADACKFLTEQVGKSSAAKSMGMSLATLNKYLGFAGVPEKLKLLVPSLVSRDEITRLYFIVPNVAKAEKIVQRISGLDHILRKKYLIALSHTPKSSHQKLLKRAKSLRVKQNISLKLSKTNAKKLAIESNKKDIQPDELAGKIISDYLKRKKSRTR</sequence>
<dbReference type="PANTHER" id="PTHR33375:SF1">
    <property type="entry name" value="CHROMOSOME-PARTITIONING PROTEIN PARB-RELATED"/>
    <property type="match status" value="1"/>
</dbReference>
<dbReference type="EMBL" id="BGKI01000002">
    <property type="protein sequence ID" value="GBH33861.1"/>
    <property type="molecule type" value="Genomic_DNA"/>
</dbReference>
<dbReference type="Proteomes" id="UP000245829">
    <property type="component" value="Unassembled WGS sequence"/>
</dbReference>
<proteinExistence type="predicted"/>
<name>A0A2S2KQQ4_9ARCH</name>
<dbReference type="Gene3D" id="3.90.1530.30">
    <property type="match status" value="1"/>
</dbReference>
<dbReference type="SMART" id="SM00470">
    <property type="entry name" value="ParB"/>
    <property type="match status" value="1"/>
</dbReference>
<gene>
    <name evidence="2" type="primary">parB</name>
    <name evidence="2" type="ORF">NZNM25_06520</name>
</gene>
<accession>A0A2S2KQQ4</accession>
<dbReference type="GO" id="GO:0007059">
    <property type="term" value="P:chromosome segregation"/>
    <property type="evidence" value="ECO:0007669"/>
    <property type="project" value="TreeGrafter"/>
</dbReference>
<dbReference type="GeneID" id="76210010"/>
<dbReference type="Gene3D" id="1.10.10.2830">
    <property type="match status" value="1"/>
</dbReference>
<organism evidence="2 3">
    <name type="scientific">Nitrosopumilus zosterae</name>
    <dbReference type="NCBI Taxonomy" id="718286"/>
    <lineage>
        <taxon>Archaea</taxon>
        <taxon>Nitrososphaerota</taxon>
        <taxon>Nitrososphaeria</taxon>
        <taxon>Nitrosopumilales</taxon>
        <taxon>Nitrosopumilaceae</taxon>
        <taxon>Nitrosopumilus</taxon>
    </lineage>
</organism>
<reference evidence="2 3" key="1">
    <citation type="submission" date="2018-05" db="EMBL/GenBank/DDBJ databases">
        <title>genome sequencing of Nitrosopumilus sp. NM25.</title>
        <authorList>
            <person name="Mori K."/>
            <person name="Nakagawa T."/>
        </authorList>
    </citation>
    <scope>NUCLEOTIDE SEQUENCE [LARGE SCALE GENOMIC DNA]</scope>
    <source>
        <strain evidence="2 3">NM25</strain>
    </source>
</reference>
<dbReference type="InterPro" id="IPR003115">
    <property type="entry name" value="ParB_N"/>
</dbReference>
<dbReference type="RefSeq" id="WP_109876494.1">
    <property type="nucleotide sequence ID" value="NZ_AP026695.1"/>
</dbReference>
<dbReference type="GO" id="GO:0005694">
    <property type="term" value="C:chromosome"/>
    <property type="evidence" value="ECO:0007669"/>
    <property type="project" value="TreeGrafter"/>
</dbReference>
<dbReference type="GO" id="GO:0003677">
    <property type="term" value="F:DNA binding"/>
    <property type="evidence" value="ECO:0007669"/>
    <property type="project" value="InterPro"/>
</dbReference>
<evidence type="ECO:0000313" key="2">
    <source>
        <dbReference type="EMBL" id="GBH33861.1"/>
    </source>
</evidence>
<dbReference type="InterPro" id="IPR004437">
    <property type="entry name" value="ParB/RepB/Spo0J"/>
</dbReference>
<dbReference type="InterPro" id="IPR050336">
    <property type="entry name" value="Chromosome_partition/occlusion"/>
</dbReference>
<dbReference type="NCBIfam" id="TIGR00180">
    <property type="entry name" value="parB_part"/>
    <property type="match status" value="1"/>
</dbReference>
<evidence type="ECO:0000313" key="3">
    <source>
        <dbReference type="Proteomes" id="UP000245829"/>
    </source>
</evidence>
<feature type="domain" description="ParB-like N-terminal" evidence="1">
    <location>
        <begin position="14"/>
        <end position="108"/>
    </location>
</feature>
<comment type="caution">
    <text evidence="2">The sequence shown here is derived from an EMBL/GenBank/DDBJ whole genome shotgun (WGS) entry which is preliminary data.</text>
</comment>
<dbReference type="AlphaFoldDB" id="A0A2S2KQQ4"/>
<evidence type="ECO:0000259" key="1">
    <source>
        <dbReference type="SMART" id="SM00470"/>
    </source>
</evidence>
<dbReference type="InterPro" id="IPR036086">
    <property type="entry name" value="ParB/Sulfiredoxin_sf"/>
</dbReference>
<dbReference type="Pfam" id="PF02195">
    <property type="entry name" value="ParB_N"/>
    <property type="match status" value="1"/>
</dbReference>
<protein>
    <submittedName>
        <fullName evidence="2">Chromosome partitioning protein ParB</fullName>
    </submittedName>
</protein>
<dbReference type="PANTHER" id="PTHR33375">
    <property type="entry name" value="CHROMOSOME-PARTITIONING PROTEIN PARB-RELATED"/>
    <property type="match status" value="1"/>
</dbReference>
<dbReference type="SUPFAM" id="SSF110849">
    <property type="entry name" value="ParB/Sulfiredoxin"/>
    <property type="match status" value="1"/>
</dbReference>
<keyword evidence="3" id="KW-1185">Reference proteome</keyword>